<dbReference type="PANTHER" id="PTHR31642">
    <property type="entry name" value="TRICHOTHECENE 3-O-ACETYLTRANSFERASE"/>
    <property type="match status" value="1"/>
</dbReference>
<dbReference type="GO" id="GO:0016747">
    <property type="term" value="F:acyltransferase activity, transferring groups other than amino-acyl groups"/>
    <property type="evidence" value="ECO:0007669"/>
    <property type="project" value="TreeGrafter"/>
</dbReference>
<evidence type="ECO:0000313" key="2">
    <source>
        <dbReference type="EMBL" id="KAK4215357.1"/>
    </source>
</evidence>
<keyword evidence="3" id="KW-1185">Reference proteome</keyword>
<reference evidence="2" key="2">
    <citation type="submission" date="2023-05" db="EMBL/GenBank/DDBJ databases">
        <authorList>
            <consortium name="Lawrence Berkeley National Laboratory"/>
            <person name="Steindorff A."/>
            <person name="Hensen N."/>
            <person name="Bonometti L."/>
            <person name="Westerberg I."/>
            <person name="Brannstrom I.O."/>
            <person name="Guillou S."/>
            <person name="Cros-Aarteil S."/>
            <person name="Calhoun S."/>
            <person name="Haridas S."/>
            <person name="Kuo A."/>
            <person name="Mondo S."/>
            <person name="Pangilinan J."/>
            <person name="Riley R."/>
            <person name="Labutti K."/>
            <person name="Andreopoulos B."/>
            <person name="Lipzen A."/>
            <person name="Chen C."/>
            <person name="Yanf M."/>
            <person name="Daum C."/>
            <person name="Ng V."/>
            <person name="Clum A."/>
            <person name="Ohm R."/>
            <person name="Martin F."/>
            <person name="Silar P."/>
            <person name="Natvig D."/>
            <person name="Lalanne C."/>
            <person name="Gautier V."/>
            <person name="Ament-Velasquez S.L."/>
            <person name="Kruys A."/>
            <person name="Hutchinson M.I."/>
            <person name="Powell A.J."/>
            <person name="Barry K."/>
            <person name="Miller A.N."/>
            <person name="Grigoriev I.V."/>
            <person name="Debuchy R."/>
            <person name="Gladieux P."/>
            <person name="Thoren M.H."/>
            <person name="Johannesson H."/>
        </authorList>
    </citation>
    <scope>NUCLEOTIDE SEQUENCE</scope>
    <source>
        <strain evidence="2">PSN293</strain>
    </source>
</reference>
<dbReference type="Pfam" id="PF02458">
    <property type="entry name" value="Transferase"/>
    <property type="match status" value="1"/>
</dbReference>
<sequence>MTNSATQHLRLNPLDHFPPSNYNFFVKYFPIKDGVTTDEVFDVIHQSIRRLFRELPYLSGRVWEESPDTPGWRQGQLEIRYNTDDFEGDKPLRHLSKRYLDPEDLGFTFEDLRETGFPLDAFEDEQLIGAGLLPRYEDGPDCFIARANFLPGALLLVSGTQHAVCDGTSYFDVAKVWAGHCEALQMPGSPLPKPIPVESADRALLDDIWEKEGTKVPMDKVEPISWHLLDLQRPGSPRPEAAKSLKILAKDSMKAGSFYISPDKFSALRKYCKDTSSGTSRISGNDALTALVWRGMLKAKYKAGLAAGRIKPTDSHHQARLFAPVDGRPNISESQALPMQYLGNLFFVHIIRQPLLTLVGADEAGTSLGDVAETIRTVADKATHKALQDAYTLAKKVDDLNKIRLNRGHTPGSLDVVISSFLMFPYQDVKWGDRVFANGGVPYALRPLMRRFSRASQFCFVMPRRATGGVEFILTLYEDEMQLLLEDEEFSTWAQLYSF</sequence>
<dbReference type="PANTHER" id="PTHR31642:SF310">
    <property type="entry name" value="FATTY ALCOHOL:CAFFEOYL-COA ACYLTRANSFERASE"/>
    <property type="match status" value="1"/>
</dbReference>
<accession>A0AAN6YEY2</accession>
<protein>
    <recommendedName>
        <fullName evidence="4">Acyltransferase</fullName>
    </recommendedName>
</protein>
<dbReference type="AlphaFoldDB" id="A0AAN6YEY2"/>
<reference evidence="2" key="1">
    <citation type="journal article" date="2023" name="Mol. Phylogenet. Evol.">
        <title>Genome-scale phylogeny and comparative genomics of the fungal order Sordariales.</title>
        <authorList>
            <person name="Hensen N."/>
            <person name="Bonometti L."/>
            <person name="Westerberg I."/>
            <person name="Brannstrom I.O."/>
            <person name="Guillou S."/>
            <person name="Cros-Aarteil S."/>
            <person name="Calhoun S."/>
            <person name="Haridas S."/>
            <person name="Kuo A."/>
            <person name="Mondo S."/>
            <person name="Pangilinan J."/>
            <person name="Riley R."/>
            <person name="LaButti K."/>
            <person name="Andreopoulos B."/>
            <person name="Lipzen A."/>
            <person name="Chen C."/>
            <person name="Yan M."/>
            <person name="Daum C."/>
            <person name="Ng V."/>
            <person name="Clum A."/>
            <person name="Steindorff A."/>
            <person name="Ohm R.A."/>
            <person name="Martin F."/>
            <person name="Silar P."/>
            <person name="Natvig D.O."/>
            <person name="Lalanne C."/>
            <person name="Gautier V."/>
            <person name="Ament-Velasquez S.L."/>
            <person name="Kruys A."/>
            <person name="Hutchinson M.I."/>
            <person name="Powell A.J."/>
            <person name="Barry K."/>
            <person name="Miller A.N."/>
            <person name="Grigoriev I.V."/>
            <person name="Debuchy R."/>
            <person name="Gladieux P."/>
            <person name="Hiltunen Thoren M."/>
            <person name="Johannesson H."/>
        </authorList>
    </citation>
    <scope>NUCLEOTIDE SEQUENCE</scope>
    <source>
        <strain evidence="2">PSN293</strain>
    </source>
</reference>
<dbReference type="Proteomes" id="UP001301769">
    <property type="component" value="Unassembled WGS sequence"/>
</dbReference>
<evidence type="ECO:0000313" key="3">
    <source>
        <dbReference type="Proteomes" id="UP001301769"/>
    </source>
</evidence>
<dbReference type="EMBL" id="MU858081">
    <property type="protein sequence ID" value="KAK4215357.1"/>
    <property type="molecule type" value="Genomic_DNA"/>
</dbReference>
<name>A0AAN6YEY2_9PEZI</name>
<evidence type="ECO:0008006" key="4">
    <source>
        <dbReference type="Google" id="ProtNLM"/>
    </source>
</evidence>
<proteinExistence type="predicted"/>
<comment type="caution">
    <text evidence="2">The sequence shown here is derived from an EMBL/GenBank/DDBJ whole genome shotgun (WGS) entry which is preliminary data.</text>
</comment>
<organism evidence="2 3">
    <name type="scientific">Rhypophila decipiens</name>
    <dbReference type="NCBI Taxonomy" id="261697"/>
    <lineage>
        <taxon>Eukaryota</taxon>
        <taxon>Fungi</taxon>
        <taxon>Dikarya</taxon>
        <taxon>Ascomycota</taxon>
        <taxon>Pezizomycotina</taxon>
        <taxon>Sordariomycetes</taxon>
        <taxon>Sordariomycetidae</taxon>
        <taxon>Sordariales</taxon>
        <taxon>Naviculisporaceae</taxon>
        <taxon>Rhypophila</taxon>
    </lineage>
</organism>
<gene>
    <name evidence="2" type="ORF">QBC37DRAFT_472145</name>
</gene>
<dbReference type="Gene3D" id="3.30.559.10">
    <property type="entry name" value="Chloramphenicol acetyltransferase-like domain"/>
    <property type="match status" value="2"/>
</dbReference>
<dbReference type="InterPro" id="IPR050317">
    <property type="entry name" value="Plant_Fungal_Acyltransferase"/>
</dbReference>
<keyword evidence="1" id="KW-0808">Transferase</keyword>
<evidence type="ECO:0000256" key="1">
    <source>
        <dbReference type="ARBA" id="ARBA00022679"/>
    </source>
</evidence>
<dbReference type="InterPro" id="IPR023213">
    <property type="entry name" value="CAT-like_dom_sf"/>
</dbReference>